<evidence type="ECO:0000313" key="3">
    <source>
        <dbReference type="Proteomes" id="UP001597549"/>
    </source>
</evidence>
<keyword evidence="1" id="KW-0472">Membrane</keyword>
<feature type="transmembrane region" description="Helical" evidence="1">
    <location>
        <begin position="91"/>
        <end position="110"/>
    </location>
</feature>
<feature type="transmembrane region" description="Helical" evidence="1">
    <location>
        <begin position="157"/>
        <end position="176"/>
    </location>
</feature>
<dbReference type="RefSeq" id="WP_379807533.1">
    <property type="nucleotide sequence ID" value="NZ_JBHUOL010000018.1"/>
</dbReference>
<feature type="transmembrane region" description="Helical" evidence="1">
    <location>
        <begin position="47"/>
        <end position="70"/>
    </location>
</feature>
<sequence length="447" mass="51694">MTNSSTNNFFKINAIVVFCATLVMAVLSYMLSSPHGSENYTLKEICIWLVFPLFALMIALLFSKIISSILKTEESQTTGVRSFTTVIWKNLFIFSLINTVILFLLVPIFFLIHDLKTLRIYQSFEDFNGFDYLVCCVATGYFFGTLYSVATKKKKSNWALVGFLLLQGLIVSYFIAVSVSAYSDEPETEGYARAVNESEYDETRMVESGDSQTYSESEYTRYQDSIEALNYNLPFEDLSSLKTGAYFADLWENPSDDKDSTLHVLLNVFNDYIILRKEGSVGHFIDAPRDVNLLDATVKVMNKMGNDPVKLASAFKSYRAMIYYLIPEEIYKESGLKNLTELLLQTHYELYDDEKKLDEIYNIMTMPRDDDRHFGRNDYFIDLKGFFSKKIIKSVQSSANFSTYDSILSDYSKGQVVWLYTFWARRYKENNDEEVFQILNEIKEHYN</sequence>
<feature type="transmembrane region" description="Helical" evidence="1">
    <location>
        <begin position="12"/>
        <end position="32"/>
    </location>
</feature>
<dbReference type="EMBL" id="JBHUOL010000018">
    <property type="protein sequence ID" value="MFD2909226.1"/>
    <property type="molecule type" value="Genomic_DNA"/>
</dbReference>
<dbReference type="Proteomes" id="UP001597549">
    <property type="component" value="Unassembled WGS sequence"/>
</dbReference>
<accession>A0ABW5ZA68</accession>
<gene>
    <name evidence="2" type="ORF">ACFSX9_10860</name>
</gene>
<keyword evidence="3" id="KW-1185">Reference proteome</keyword>
<keyword evidence="1" id="KW-1133">Transmembrane helix</keyword>
<reference evidence="3" key="1">
    <citation type="journal article" date="2019" name="Int. J. Syst. Evol. Microbiol.">
        <title>The Global Catalogue of Microorganisms (GCM) 10K type strain sequencing project: providing services to taxonomists for standard genome sequencing and annotation.</title>
        <authorList>
            <consortium name="The Broad Institute Genomics Platform"/>
            <consortium name="The Broad Institute Genome Sequencing Center for Infectious Disease"/>
            <person name="Wu L."/>
            <person name="Ma J."/>
        </authorList>
    </citation>
    <scope>NUCLEOTIDE SEQUENCE [LARGE SCALE GENOMIC DNA]</scope>
    <source>
        <strain evidence="3">KCTC 52644</strain>
    </source>
</reference>
<name>A0ABW5ZA68_9FLAO</name>
<protein>
    <submittedName>
        <fullName evidence="2">Uncharacterized protein</fullName>
    </submittedName>
</protein>
<organism evidence="2 3">
    <name type="scientific">Flavobacterium ardleyense</name>
    <dbReference type="NCBI Taxonomy" id="2038737"/>
    <lineage>
        <taxon>Bacteria</taxon>
        <taxon>Pseudomonadati</taxon>
        <taxon>Bacteroidota</taxon>
        <taxon>Flavobacteriia</taxon>
        <taxon>Flavobacteriales</taxon>
        <taxon>Flavobacteriaceae</taxon>
        <taxon>Flavobacterium</taxon>
    </lineage>
</organism>
<evidence type="ECO:0000313" key="2">
    <source>
        <dbReference type="EMBL" id="MFD2909226.1"/>
    </source>
</evidence>
<keyword evidence="1" id="KW-0812">Transmembrane</keyword>
<evidence type="ECO:0000256" key="1">
    <source>
        <dbReference type="SAM" id="Phobius"/>
    </source>
</evidence>
<proteinExistence type="predicted"/>
<comment type="caution">
    <text evidence="2">The sequence shown here is derived from an EMBL/GenBank/DDBJ whole genome shotgun (WGS) entry which is preliminary data.</text>
</comment>
<feature type="transmembrane region" description="Helical" evidence="1">
    <location>
        <begin position="130"/>
        <end position="150"/>
    </location>
</feature>